<name>A0A1H1CM75_9MICC</name>
<dbReference type="InterPro" id="IPR047990">
    <property type="entry name" value="DLW39-like"/>
</dbReference>
<evidence type="ECO:0000313" key="2">
    <source>
        <dbReference type="Proteomes" id="UP000181917"/>
    </source>
</evidence>
<dbReference type="AlphaFoldDB" id="A0A1H1CM75"/>
<reference evidence="1 2" key="1">
    <citation type="submission" date="2016-10" db="EMBL/GenBank/DDBJ databases">
        <authorList>
            <person name="de Groot N.N."/>
        </authorList>
    </citation>
    <scope>NUCLEOTIDE SEQUENCE [LARGE SCALE GENOMIC DNA]</scope>
    <source>
        <strain evidence="1 2">DSM 20117</strain>
    </source>
</reference>
<gene>
    <name evidence="1" type="ORF">SAMN04489742_1997</name>
</gene>
<keyword evidence="2" id="KW-1185">Reference proteome</keyword>
<dbReference type="NCBIfam" id="NF038356">
    <property type="entry name" value="actino_DLW39"/>
    <property type="match status" value="1"/>
</dbReference>
<organism evidence="1 2">
    <name type="scientific">Crystallibacter crystallopoietes</name>
    <dbReference type="NCBI Taxonomy" id="37928"/>
    <lineage>
        <taxon>Bacteria</taxon>
        <taxon>Bacillati</taxon>
        <taxon>Actinomycetota</taxon>
        <taxon>Actinomycetes</taxon>
        <taxon>Micrococcales</taxon>
        <taxon>Micrococcaceae</taxon>
        <taxon>Crystallibacter</taxon>
    </lineage>
</organism>
<dbReference type="EMBL" id="FNKH01000002">
    <property type="protein sequence ID" value="SDQ65371.1"/>
    <property type="molecule type" value="Genomic_DNA"/>
</dbReference>
<dbReference type="Proteomes" id="UP000181917">
    <property type="component" value="Unassembled WGS sequence"/>
</dbReference>
<evidence type="ECO:0000313" key="1">
    <source>
        <dbReference type="EMBL" id="SDQ65371.1"/>
    </source>
</evidence>
<dbReference type="RefSeq" id="WP_211482295.1">
    <property type="nucleotide sequence ID" value="NZ_CP018863.1"/>
</dbReference>
<protein>
    <submittedName>
        <fullName evidence="1">Uncharacterized protein</fullName>
    </submittedName>
</protein>
<sequence length="38" mass="4167">MKKLLVLAAAVAGAVVYKKWQESEAEKSAWSKSTDKVD</sequence>
<accession>A0A1H1CM75</accession>
<proteinExistence type="predicted"/>
<dbReference type="STRING" id="37928.SAMN04489742_1997"/>